<feature type="compositionally biased region" description="Polar residues" evidence="1">
    <location>
        <begin position="27"/>
        <end position="43"/>
    </location>
</feature>
<evidence type="ECO:0000313" key="4">
    <source>
        <dbReference type="Proteomes" id="UP000434209"/>
    </source>
</evidence>
<evidence type="ECO:0000313" key="3">
    <source>
        <dbReference type="EMBL" id="QGZ59100.1"/>
    </source>
</evidence>
<keyword evidence="2" id="KW-0732">Signal</keyword>
<feature type="signal peptide" evidence="2">
    <location>
        <begin position="1"/>
        <end position="20"/>
    </location>
</feature>
<gene>
    <name evidence="3" type="ORF">FAZ97_29645</name>
</gene>
<evidence type="ECO:0000256" key="2">
    <source>
        <dbReference type="SAM" id="SignalP"/>
    </source>
</evidence>
<keyword evidence="4" id="KW-1185">Reference proteome</keyword>
<sequence>MGRIALLLLILMPTVGSGYADEASIAGGTSTSSRSCVTRNQPQERLPSPAAGSSIFAPGAQACTAGGSGGLFPVLPRGQRQFDVESSKLRGQRFRWHAL</sequence>
<feature type="region of interest" description="Disordered" evidence="1">
    <location>
        <begin position="25"/>
        <end position="53"/>
    </location>
</feature>
<name>A0A7Z2GC77_9BURK</name>
<dbReference type="AlphaFoldDB" id="A0A7Z2GC77"/>
<dbReference type="Proteomes" id="UP000434209">
    <property type="component" value="Chromosome 3"/>
</dbReference>
<reference evidence="3 4" key="1">
    <citation type="submission" date="2019-12" db="EMBL/GenBank/DDBJ databases">
        <title>Paraburkholderia acidiphila 7Q-K02 sp. nov and Paraburkholderia acidisoli DHF22 sp. nov., two strains isolated from forest soil.</title>
        <authorList>
            <person name="Gao Z."/>
            <person name="Qiu L."/>
        </authorList>
    </citation>
    <scope>NUCLEOTIDE SEQUENCE [LARGE SCALE GENOMIC DNA]</scope>
    <source>
        <strain evidence="3 4">7Q-K02</strain>
    </source>
</reference>
<dbReference type="RefSeq" id="WP_158762283.1">
    <property type="nucleotide sequence ID" value="NZ_CP046911.1"/>
</dbReference>
<accession>A0A7Z2GC77</accession>
<proteinExistence type="predicted"/>
<organism evidence="3 4">
    <name type="scientific">Paraburkholderia acidiphila</name>
    <dbReference type="NCBI Taxonomy" id="2571747"/>
    <lineage>
        <taxon>Bacteria</taxon>
        <taxon>Pseudomonadati</taxon>
        <taxon>Pseudomonadota</taxon>
        <taxon>Betaproteobacteria</taxon>
        <taxon>Burkholderiales</taxon>
        <taxon>Burkholderiaceae</taxon>
        <taxon>Paraburkholderia</taxon>
    </lineage>
</organism>
<feature type="chain" id="PRO_5031125008" evidence="2">
    <location>
        <begin position="21"/>
        <end position="99"/>
    </location>
</feature>
<dbReference type="KEGG" id="pacp:FAZ97_29645"/>
<protein>
    <submittedName>
        <fullName evidence="3">Uncharacterized protein</fullName>
    </submittedName>
</protein>
<dbReference type="OrthoDB" id="9924543at2"/>
<dbReference type="EMBL" id="CP046911">
    <property type="protein sequence ID" value="QGZ59100.1"/>
    <property type="molecule type" value="Genomic_DNA"/>
</dbReference>
<evidence type="ECO:0000256" key="1">
    <source>
        <dbReference type="SAM" id="MobiDB-lite"/>
    </source>
</evidence>